<feature type="domain" description="PPIase FKBP-type" evidence="6">
    <location>
        <begin position="101"/>
        <end position="209"/>
    </location>
</feature>
<evidence type="ECO:0000256" key="1">
    <source>
        <dbReference type="ARBA" id="ARBA00000971"/>
    </source>
</evidence>
<organism evidence="7 8">
    <name type="scientific">Sphingobacterium alkalisoli</name>
    <dbReference type="NCBI Taxonomy" id="1874115"/>
    <lineage>
        <taxon>Bacteria</taxon>
        <taxon>Pseudomonadati</taxon>
        <taxon>Bacteroidota</taxon>
        <taxon>Sphingobacteriia</taxon>
        <taxon>Sphingobacteriales</taxon>
        <taxon>Sphingobacteriaceae</taxon>
        <taxon>Sphingobacterium</taxon>
    </lineage>
</organism>
<proteinExistence type="inferred from homology"/>
<dbReference type="Pfam" id="PF00254">
    <property type="entry name" value="FKBP_C"/>
    <property type="match status" value="1"/>
</dbReference>
<dbReference type="GO" id="GO:0003755">
    <property type="term" value="F:peptidyl-prolyl cis-trans isomerase activity"/>
    <property type="evidence" value="ECO:0007669"/>
    <property type="project" value="UniProtKB-UniRule"/>
</dbReference>
<keyword evidence="2 3" id="KW-0697">Rotamase</keyword>
<reference evidence="7 8" key="1">
    <citation type="submission" date="2019-04" db="EMBL/GenBank/DDBJ databases">
        <title>Sphingobacterium olei sp. nov., isolated from oil-contaminated soil.</title>
        <authorList>
            <person name="Liu B."/>
        </authorList>
    </citation>
    <scope>NUCLEOTIDE SEQUENCE [LARGE SCALE GENOMIC DNA]</scope>
    <source>
        <strain evidence="7 8">Y3L14</strain>
    </source>
</reference>
<dbReference type="EC" id="5.2.1.8" evidence="4"/>
<evidence type="ECO:0000313" key="8">
    <source>
        <dbReference type="Proteomes" id="UP000309872"/>
    </source>
</evidence>
<dbReference type="EMBL" id="SUKA01000001">
    <property type="protein sequence ID" value="TJY68519.1"/>
    <property type="molecule type" value="Genomic_DNA"/>
</dbReference>
<feature type="signal peptide" evidence="5">
    <location>
        <begin position="1"/>
        <end position="24"/>
    </location>
</feature>
<dbReference type="PROSITE" id="PS50059">
    <property type="entry name" value="FKBP_PPIASE"/>
    <property type="match status" value="1"/>
</dbReference>
<evidence type="ECO:0000259" key="6">
    <source>
        <dbReference type="PROSITE" id="PS50059"/>
    </source>
</evidence>
<keyword evidence="5" id="KW-0732">Signal</keyword>
<comment type="catalytic activity">
    <reaction evidence="1 3 4">
        <text>[protein]-peptidylproline (omega=180) = [protein]-peptidylproline (omega=0)</text>
        <dbReference type="Rhea" id="RHEA:16237"/>
        <dbReference type="Rhea" id="RHEA-COMP:10747"/>
        <dbReference type="Rhea" id="RHEA-COMP:10748"/>
        <dbReference type="ChEBI" id="CHEBI:83833"/>
        <dbReference type="ChEBI" id="CHEBI:83834"/>
        <dbReference type="EC" id="5.2.1.8"/>
    </reaction>
</comment>
<evidence type="ECO:0000256" key="5">
    <source>
        <dbReference type="SAM" id="SignalP"/>
    </source>
</evidence>
<dbReference type="OrthoDB" id="669809at2"/>
<dbReference type="Gene3D" id="3.10.50.40">
    <property type="match status" value="1"/>
</dbReference>
<name>A0A4V5LZ00_9SPHI</name>
<keyword evidence="8" id="KW-1185">Reference proteome</keyword>
<keyword evidence="3 4" id="KW-0413">Isomerase</keyword>
<comment type="similarity">
    <text evidence="4">Belongs to the FKBP-type PPIase family.</text>
</comment>
<protein>
    <recommendedName>
        <fullName evidence="4">Peptidyl-prolyl cis-trans isomerase</fullName>
        <ecNumber evidence="4">5.2.1.8</ecNumber>
    </recommendedName>
</protein>
<dbReference type="AlphaFoldDB" id="A0A4V5LZ00"/>
<evidence type="ECO:0000256" key="4">
    <source>
        <dbReference type="RuleBase" id="RU003915"/>
    </source>
</evidence>
<dbReference type="SUPFAM" id="SSF54534">
    <property type="entry name" value="FKBP-like"/>
    <property type="match status" value="1"/>
</dbReference>
<sequence>MSCLTTIIQMKNLFKLLFAFTITAATFTSCVDDKEIFDPEAQLALEKPIIESYVEQHYPNAQQYENSGLWYEIIEPGEPASYEYDIKDTLNQKWIFAEGIINYKGKLVADGTVFDQTKDITKGDTIPVYMSLNTGQASVITAWIYAFSPKTLIVDEKNIDLGIIFTNGAQNGAKFRIITPSQYAYGNSTQGKIPANSPLDFEVEVLKMRDFDPKRND</sequence>
<gene>
    <name evidence="7" type="ORF">FAZ19_04490</name>
</gene>
<evidence type="ECO:0000256" key="3">
    <source>
        <dbReference type="PROSITE-ProRule" id="PRU00277"/>
    </source>
</evidence>
<comment type="caution">
    <text evidence="7">The sequence shown here is derived from an EMBL/GenBank/DDBJ whole genome shotgun (WGS) entry which is preliminary data.</text>
</comment>
<dbReference type="Proteomes" id="UP000309872">
    <property type="component" value="Unassembled WGS sequence"/>
</dbReference>
<evidence type="ECO:0000256" key="2">
    <source>
        <dbReference type="ARBA" id="ARBA00023110"/>
    </source>
</evidence>
<accession>A0A4V5LZ00</accession>
<dbReference type="InterPro" id="IPR001179">
    <property type="entry name" value="PPIase_FKBP_dom"/>
</dbReference>
<feature type="chain" id="PRO_5020441335" description="Peptidyl-prolyl cis-trans isomerase" evidence="5">
    <location>
        <begin position="25"/>
        <end position="217"/>
    </location>
</feature>
<dbReference type="InterPro" id="IPR046357">
    <property type="entry name" value="PPIase_dom_sf"/>
</dbReference>
<evidence type="ECO:0000313" key="7">
    <source>
        <dbReference type="EMBL" id="TJY68519.1"/>
    </source>
</evidence>